<dbReference type="OrthoDB" id="2017893at2759"/>
<keyword evidence="6" id="KW-1185">Reference proteome</keyword>
<dbReference type="SMART" id="SM00195">
    <property type="entry name" value="DSPc"/>
    <property type="match status" value="1"/>
</dbReference>
<dbReference type="InterPro" id="IPR032675">
    <property type="entry name" value="LRR_dom_sf"/>
</dbReference>
<dbReference type="SMART" id="SM00369">
    <property type="entry name" value="LRR_TYP"/>
    <property type="match status" value="6"/>
</dbReference>
<dbReference type="RefSeq" id="XP_004356760.1">
    <property type="nucleotide sequence ID" value="XM_004356707.1"/>
</dbReference>
<dbReference type="Pfam" id="PF12799">
    <property type="entry name" value="LRR_4"/>
    <property type="match status" value="1"/>
</dbReference>
<protein>
    <submittedName>
        <fullName evidence="5">Leucine rich repeat domain containing protein</fullName>
    </submittedName>
</protein>
<evidence type="ECO:0000313" key="6">
    <source>
        <dbReference type="Proteomes" id="UP000011083"/>
    </source>
</evidence>
<feature type="region of interest" description="Disordered" evidence="3">
    <location>
        <begin position="228"/>
        <end position="275"/>
    </location>
</feature>
<dbReference type="PANTHER" id="PTHR48051:SF1">
    <property type="entry name" value="RAS SUPPRESSOR PROTEIN 1"/>
    <property type="match status" value="1"/>
</dbReference>
<dbReference type="GO" id="GO:0005737">
    <property type="term" value="C:cytoplasm"/>
    <property type="evidence" value="ECO:0007669"/>
    <property type="project" value="TreeGrafter"/>
</dbReference>
<feature type="region of interest" description="Disordered" evidence="3">
    <location>
        <begin position="440"/>
        <end position="470"/>
    </location>
</feature>
<dbReference type="InterPro" id="IPR020422">
    <property type="entry name" value="TYR_PHOSPHATASE_DUAL_dom"/>
</dbReference>
<gene>
    <name evidence="5" type="ORF">ACA1_175350</name>
</gene>
<dbReference type="InterPro" id="IPR003591">
    <property type="entry name" value="Leu-rich_rpt_typical-subtyp"/>
</dbReference>
<dbReference type="EMBL" id="KB007811">
    <property type="protein sequence ID" value="ELR24860.1"/>
    <property type="molecule type" value="Genomic_DNA"/>
</dbReference>
<keyword evidence="1" id="KW-0433">Leucine-rich repeat</keyword>
<feature type="region of interest" description="Disordered" evidence="3">
    <location>
        <begin position="103"/>
        <end position="124"/>
    </location>
</feature>
<accession>L8HI34</accession>
<feature type="compositionally biased region" description="Basic and acidic residues" evidence="3">
    <location>
        <begin position="388"/>
        <end position="403"/>
    </location>
</feature>
<evidence type="ECO:0000256" key="2">
    <source>
        <dbReference type="ARBA" id="ARBA00022737"/>
    </source>
</evidence>
<evidence type="ECO:0000313" key="5">
    <source>
        <dbReference type="EMBL" id="ELR24860.1"/>
    </source>
</evidence>
<feature type="compositionally biased region" description="Basic residues" evidence="3">
    <location>
        <begin position="254"/>
        <end position="263"/>
    </location>
</feature>
<dbReference type="PANTHER" id="PTHR48051">
    <property type="match status" value="1"/>
</dbReference>
<dbReference type="SUPFAM" id="SSF52799">
    <property type="entry name" value="(Phosphotyrosine protein) phosphatases II"/>
    <property type="match status" value="1"/>
</dbReference>
<sequence length="619" mass="70278">MGQGRSKAKSEGSDESDSSKDELAKQLVRPLNRQFGIHDAKLVEIPEIIFEWTDLEVLRLDVNLIRCIPSTIALLAQLTELTLSSNRLTSLLPPLSDMVDHRETNREGEENGKNGDVDSTTSRMGGRGIFDLTSLHKLNLNSNQIESLPEDLTRLVNLTHLNLSANRLQSLPSLRGLTQLSVLVVTINRLTSLPPLPSSLVVLAAGRNDLRRFEPVVICEDDDDAAVEKNEDEQRTFTKAKQSESDKKRSDKKQSKKKSAKKSKEKDEDEEVAATEDEKAESWFARLQELDLSENKLTEFPPALLQMSSLTALQLACNYIAAFPPPGFARAWPRLRSLRVGFNELTDLPTEVLELPALQRFDFLGNPFQLDQQVAALARKRAERALEEKERKRKAAAEEEERKRRDKKTKKEKNKSKNKKNEDDVLTKLEQKDLKLALDGVVPRRDGESSEEEEEEATRSSPELDEKGDEAKAGWMVIRDEFTKKGDWDYNSIDDIMLPDEILPGLYLGSWVGAVNKHLLRHLGVTHILTVASQLTPAFVDRFTYKHVEIDDLHTENVMEHFESCIEFIDQARQAQSNVLAEKMGWEAALNYVRERRPVVCPNVGFRTQLQTWEQRLRA</sequence>
<feature type="compositionally biased region" description="Basic and acidic residues" evidence="3">
    <location>
        <begin position="8"/>
        <end position="23"/>
    </location>
</feature>
<keyword evidence="2" id="KW-0677">Repeat</keyword>
<dbReference type="OMA" id="KGSGTYY"/>
<feature type="region of interest" description="Disordered" evidence="3">
    <location>
        <begin position="1"/>
        <end position="23"/>
    </location>
</feature>
<dbReference type="STRING" id="1257118.L8HI34"/>
<feature type="compositionally biased region" description="Basic residues" evidence="3">
    <location>
        <begin position="404"/>
        <end position="418"/>
    </location>
</feature>
<dbReference type="Pfam" id="PF00560">
    <property type="entry name" value="LRR_1"/>
    <property type="match status" value="3"/>
</dbReference>
<feature type="domain" description="Tyrosine-protein phosphatase" evidence="4">
    <location>
        <begin position="498"/>
        <end position="616"/>
    </location>
</feature>
<dbReference type="KEGG" id="acan:ACA1_175350"/>
<dbReference type="InterPro" id="IPR001611">
    <property type="entry name" value="Leu-rich_rpt"/>
</dbReference>
<dbReference type="Gene3D" id="3.80.10.10">
    <property type="entry name" value="Ribonuclease Inhibitor"/>
    <property type="match status" value="3"/>
</dbReference>
<organism evidence="5 6">
    <name type="scientific">Acanthamoeba castellanii (strain ATCC 30010 / Neff)</name>
    <dbReference type="NCBI Taxonomy" id="1257118"/>
    <lineage>
        <taxon>Eukaryota</taxon>
        <taxon>Amoebozoa</taxon>
        <taxon>Discosea</taxon>
        <taxon>Longamoebia</taxon>
        <taxon>Centramoebida</taxon>
        <taxon>Acanthamoebidae</taxon>
        <taxon>Acanthamoeba</taxon>
    </lineage>
</organism>
<dbReference type="AlphaFoldDB" id="L8HI34"/>
<reference evidence="5 6" key="1">
    <citation type="journal article" date="2013" name="Genome Biol.">
        <title>Genome of Acanthamoeba castellanii highlights extensive lateral gene transfer and early evolution of tyrosine kinase signaling.</title>
        <authorList>
            <person name="Clarke M."/>
            <person name="Lohan A.J."/>
            <person name="Liu B."/>
            <person name="Lagkouvardos I."/>
            <person name="Roy S."/>
            <person name="Zafar N."/>
            <person name="Bertelli C."/>
            <person name="Schilde C."/>
            <person name="Kianianmomeni A."/>
            <person name="Burglin T.R."/>
            <person name="Frech C."/>
            <person name="Turcotte B."/>
            <person name="Kopec K.O."/>
            <person name="Synnott J.M."/>
            <person name="Choo C."/>
            <person name="Paponov I."/>
            <person name="Finkler A."/>
            <person name="Soon Heng Tan C."/>
            <person name="Hutchins A.P."/>
            <person name="Weinmeier T."/>
            <person name="Rattei T."/>
            <person name="Chu J.S."/>
            <person name="Gimenez G."/>
            <person name="Irimia M."/>
            <person name="Rigden D.J."/>
            <person name="Fitzpatrick D.A."/>
            <person name="Lorenzo-Morales J."/>
            <person name="Bateman A."/>
            <person name="Chiu C.H."/>
            <person name="Tang P."/>
            <person name="Hegemann P."/>
            <person name="Fromm H."/>
            <person name="Raoult D."/>
            <person name="Greub G."/>
            <person name="Miranda-Saavedra D."/>
            <person name="Chen N."/>
            <person name="Nash P."/>
            <person name="Ginger M.L."/>
            <person name="Horn M."/>
            <person name="Schaap P."/>
            <person name="Caler L."/>
            <person name="Loftus B."/>
        </authorList>
    </citation>
    <scope>NUCLEOTIDE SEQUENCE [LARGE SCALE GENOMIC DNA]</scope>
    <source>
        <strain evidence="5 6">Neff</strain>
    </source>
</reference>
<evidence type="ECO:0000259" key="4">
    <source>
        <dbReference type="SMART" id="SM00195"/>
    </source>
</evidence>
<dbReference type="InterPro" id="IPR025875">
    <property type="entry name" value="Leu-rich_rpt_4"/>
</dbReference>
<proteinExistence type="predicted"/>
<dbReference type="GeneID" id="14925892"/>
<feature type="compositionally biased region" description="Basic and acidic residues" evidence="3">
    <location>
        <begin position="103"/>
        <end position="116"/>
    </location>
</feature>
<feature type="region of interest" description="Disordered" evidence="3">
    <location>
        <begin position="388"/>
        <end position="426"/>
    </location>
</feature>
<name>L8HI34_ACACF</name>
<dbReference type="SMART" id="SM00364">
    <property type="entry name" value="LRR_BAC"/>
    <property type="match status" value="6"/>
</dbReference>
<evidence type="ECO:0000256" key="3">
    <source>
        <dbReference type="SAM" id="MobiDB-lite"/>
    </source>
</evidence>
<dbReference type="PROSITE" id="PS51450">
    <property type="entry name" value="LRR"/>
    <property type="match status" value="4"/>
</dbReference>
<dbReference type="InterPro" id="IPR050216">
    <property type="entry name" value="LRR_domain-containing"/>
</dbReference>
<dbReference type="CDD" id="cd14498">
    <property type="entry name" value="DSP"/>
    <property type="match status" value="1"/>
</dbReference>
<evidence type="ECO:0000256" key="1">
    <source>
        <dbReference type="ARBA" id="ARBA00022614"/>
    </source>
</evidence>
<dbReference type="SUPFAM" id="SSF52058">
    <property type="entry name" value="L domain-like"/>
    <property type="match status" value="1"/>
</dbReference>
<dbReference type="Proteomes" id="UP000011083">
    <property type="component" value="Unassembled WGS sequence"/>
</dbReference>
<dbReference type="InterPro" id="IPR029021">
    <property type="entry name" value="Prot-tyrosine_phosphatase-like"/>
</dbReference>
<dbReference type="Gene3D" id="3.90.190.10">
    <property type="entry name" value="Protein tyrosine phosphatase superfamily"/>
    <property type="match status" value="2"/>
</dbReference>
<dbReference type="VEuPathDB" id="AmoebaDB:ACA1_175350"/>
<feature type="compositionally biased region" description="Basic and acidic residues" evidence="3">
    <location>
        <begin position="228"/>
        <end position="253"/>
    </location>
</feature>